<name>A0AAD8A3F9_DIPPU</name>
<organism evidence="1 2">
    <name type="scientific">Diploptera punctata</name>
    <name type="common">Pacific beetle cockroach</name>
    <dbReference type="NCBI Taxonomy" id="6984"/>
    <lineage>
        <taxon>Eukaryota</taxon>
        <taxon>Metazoa</taxon>
        <taxon>Ecdysozoa</taxon>
        <taxon>Arthropoda</taxon>
        <taxon>Hexapoda</taxon>
        <taxon>Insecta</taxon>
        <taxon>Pterygota</taxon>
        <taxon>Neoptera</taxon>
        <taxon>Polyneoptera</taxon>
        <taxon>Dictyoptera</taxon>
        <taxon>Blattodea</taxon>
        <taxon>Blaberoidea</taxon>
        <taxon>Blaberidae</taxon>
        <taxon>Diplopterinae</taxon>
        <taxon>Diploptera</taxon>
    </lineage>
</organism>
<gene>
    <name evidence="1" type="ORF">L9F63_001680</name>
</gene>
<protein>
    <submittedName>
        <fullName evidence="1">Uncharacterized protein</fullName>
    </submittedName>
</protein>
<feature type="non-terminal residue" evidence="1">
    <location>
        <position position="1"/>
    </location>
</feature>
<sequence length="115" mass="13066">IHTSAEIIRADTETEEICTEQPNRKYSRLGRRGCFTTPQALVLWLNFWHLKHCFMPALGYIMVRDSLSSSLTSSAQIRTDRTLATARYFDSVSQSSEAAMFALARCLDLTSLFHC</sequence>
<accession>A0AAD8A3F9</accession>
<keyword evidence="2" id="KW-1185">Reference proteome</keyword>
<reference evidence="1" key="2">
    <citation type="submission" date="2023-05" db="EMBL/GenBank/DDBJ databases">
        <authorList>
            <person name="Fouks B."/>
        </authorList>
    </citation>
    <scope>NUCLEOTIDE SEQUENCE</scope>
    <source>
        <strain evidence="1">Stay&amp;Tobe</strain>
        <tissue evidence="1">Testes</tissue>
    </source>
</reference>
<evidence type="ECO:0000313" key="1">
    <source>
        <dbReference type="EMBL" id="KAJ9591744.1"/>
    </source>
</evidence>
<comment type="caution">
    <text evidence="1">The sequence shown here is derived from an EMBL/GenBank/DDBJ whole genome shotgun (WGS) entry which is preliminary data.</text>
</comment>
<evidence type="ECO:0000313" key="2">
    <source>
        <dbReference type="Proteomes" id="UP001233999"/>
    </source>
</evidence>
<reference evidence="1" key="1">
    <citation type="journal article" date="2023" name="IScience">
        <title>Live-bearing cockroach genome reveals convergent evolutionary mechanisms linked to viviparity in insects and beyond.</title>
        <authorList>
            <person name="Fouks B."/>
            <person name="Harrison M.C."/>
            <person name="Mikhailova A.A."/>
            <person name="Marchal E."/>
            <person name="English S."/>
            <person name="Carruthers M."/>
            <person name="Jennings E.C."/>
            <person name="Chiamaka E.L."/>
            <person name="Frigard R.A."/>
            <person name="Pippel M."/>
            <person name="Attardo G.M."/>
            <person name="Benoit J.B."/>
            <person name="Bornberg-Bauer E."/>
            <person name="Tobe S.S."/>
        </authorList>
    </citation>
    <scope>NUCLEOTIDE SEQUENCE</scope>
    <source>
        <strain evidence="1">Stay&amp;Tobe</strain>
    </source>
</reference>
<feature type="non-terminal residue" evidence="1">
    <location>
        <position position="115"/>
    </location>
</feature>
<dbReference type="EMBL" id="JASPKZ010003857">
    <property type="protein sequence ID" value="KAJ9591744.1"/>
    <property type="molecule type" value="Genomic_DNA"/>
</dbReference>
<proteinExistence type="predicted"/>
<dbReference type="Proteomes" id="UP001233999">
    <property type="component" value="Unassembled WGS sequence"/>
</dbReference>
<dbReference type="AlphaFoldDB" id="A0AAD8A3F9"/>